<dbReference type="GO" id="GO:0034551">
    <property type="term" value="P:mitochondrial respiratory chain complex III assembly"/>
    <property type="evidence" value="ECO:0007669"/>
    <property type="project" value="InterPro"/>
</dbReference>
<name>A0AAN7GU60_9MYRT</name>
<evidence type="ECO:0000256" key="6">
    <source>
        <dbReference type="ARBA" id="ARBA00023136"/>
    </source>
</evidence>
<comment type="similarity">
    <text evidence="7">Belongs to the UQCC6 family.</text>
</comment>
<dbReference type="Pfam" id="PF14990">
    <property type="entry name" value="DUF4516"/>
    <property type="match status" value="1"/>
</dbReference>
<dbReference type="GO" id="GO:0005743">
    <property type="term" value="C:mitochondrial inner membrane"/>
    <property type="evidence" value="ECO:0007669"/>
    <property type="project" value="UniProtKB-SubCell"/>
</dbReference>
<keyword evidence="10" id="KW-1185">Reference proteome</keyword>
<dbReference type="Proteomes" id="UP001345219">
    <property type="component" value="Chromosome 20"/>
</dbReference>
<organism evidence="9 10">
    <name type="scientific">Trapa incisa</name>
    <dbReference type="NCBI Taxonomy" id="236973"/>
    <lineage>
        <taxon>Eukaryota</taxon>
        <taxon>Viridiplantae</taxon>
        <taxon>Streptophyta</taxon>
        <taxon>Embryophyta</taxon>
        <taxon>Tracheophyta</taxon>
        <taxon>Spermatophyta</taxon>
        <taxon>Magnoliopsida</taxon>
        <taxon>eudicotyledons</taxon>
        <taxon>Gunneridae</taxon>
        <taxon>Pentapetalae</taxon>
        <taxon>rosids</taxon>
        <taxon>malvids</taxon>
        <taxon>Myrtales</taxon>
        <taxon>Lythraceae</taxon>
        <taxon>Trapa</taxon>
    </lineage>
</organism>
<proteinExistence type="inferred from homology"/>
<accession>A0AAN7GU60</accession>
<dbReference type="PANTHER" id="PTHR28492">
    <property type="entry name" value="HYPOTHETICAL PROTEIN LOC691921"/>
    <property type="match status" value="1"/>
</dbReference>
<evidence type="ECO:0000256" key="8">
    <source>
        <dbReference type="SAM" id="Phobius"/>
    </source>
</evidence>
<dbReference type="PANTHER" id="PTHR28492:SF1">
    <property type="entry name" value="UBIQUINOL-CYTOCHROME-C REDUCTASE COMPLEX ASSEMBLY FACTOR 6"/>
    <property type="match status" value="1"/>
</dbReference>
<keyword evidence="5" id="KW-0496">Mitochondrion</keyword>
<evidence type="ECO:0000256" key="3">
    <source>
        <dbReference type="ARBA" id="ARBA00022792"/>
    </source>
</evidence>
<evidence type="ECO:0000256" key="1">
    <source>
        <dbReference type="ARBA" id="ARBA00004434"/>
    </source>
</evidence>
<comment type="caution">
    <text evidence="9">The sequence shown here is derived from an EMBL/GenBank/DDBJ whole genome shotgun (WGS) entry which is preliminary data.</text>
</comment>
<keyword evidence="6 8" id="KW-0472">Membrane</keyword>
<keyword evidence="3" id="KW-0999">Mitochondrion inner membrane</keyword>
<protein>
    <submittedName>
        <fullName evidence="9">Uncharacterized protein</fullName>
    </submittedName>
</protein>
<evidence type="ECO:0000256" key="7">
    <source>
        <dbReference type="ARBA" id="ARBA00044944"/>
    </source>
</evidence>
<dbReference type="AlphaFoldDB" id="A0AAN7GU60"/>
<evidence type="ECO:0000256" key="2">
    <source>
        <dbReference type="ARBA" id="ARBA00022692"/>
    </source>
</evidence>
<feature type="transmembrane region" description="Helical" evidence="8">
    <location>
        <begin position="17"/>
        <end position="39"/>
    </location>
</feature>
<comment type="subcellular location">
    <subcellularLocation>
        <location evidence="1">Mitochondrion inner membrane</location>
        <topology evidence="1">Single-pass membrane protein</topology>
    </subcellularLocation>
</comment>
<keyword evidence="4 8" id="KW-1133">Transmembrane helix</keyword>
<evidence type="ECO:0000256" key="4">
    <source>
        <dbReference type="ARBA" id="ARBA00022989"/>
    </source>
</evidence>
<evidence type="ECO:0000256" key="5">
    <source>
        <dbReference type="ARBA" id="ARBA00023128"/>
    </source>
</evidence>
<evidence type="ECO:0000313" key="9">
    <source>
        <dbReference type="EMBL" id="KAK4746913.1"/>
    </source>
</evidence>
<dbReference type="InterPro" id="IPR027858">
    <property type="entry name" value="BRAWNIN"/>
</dbReference>
<dbReference type="EMBL" id="JAXIOK010000020">
    <property type="protein sequence ID" value="KAK4746913.1"/>
    <property type="molecule type" value="Genomic_DNA"/>
</dbReference>
<gene>
    <name evidence="9" type="ORF">SAY87_025950</name>
</gene>
<reference evidence="9 10" key="1">
    <citation type="journal article" date="2023" name="Hortic Res">
        <title>Pangenome of water caltrop reveals structural variations and asymmetric subgenome divergence after allopolyploidization.</title>
        <authorList>
            <person name="Zhang X."/>
            <person name="Chen Y."/>
            <person name="Wang L."/>
            <person name="Yuan Y."/>
            <person name="Fang M."/>
            <person name="Shi L."/>
            <person name="Lu R."/>
            <person name="Comes H.P."/>
            <person name="Ma Y."/>
            <person name="Chen Y."/>
            <person name="Huang G."/>
            <person name="Zhou Y."/>
            <person name="Zheng Z."/>
            <person name="Qiu Y."/>
        </authorList>
    </citation>
    <scope>NUCLEOTIDE SEQUENCE [LARGE SCALE GENOMIC DNA]</scope>
    <source>
        <tissue evidence="9">Roots</tissue>
    </source>
</reference>
<keyword evidence="2 8" id="KW-0812">Transmembrane</keyword>
<evidence type="ECO:0000313" key="10">
    <source>
        <dbReference type="Proteomes" id="UP001345219"/>
    </source>
</evidence>
<sequence length="170" mass="18934">MNRKFGGSRAPTGTPSLAWSCVVVVVSLLAGASVVHNIYKPNLVRRFHCFLSLMDPARKVFDEISSKLCRQLQVLMETRRKSSAENDHGDGVTSKQLPVARTLHCVNILNSTWLDLLPNLKVGLELDDKFPGIVVVASLFCESSLWIEIIGRCFNLEIEKRKVAMLQSPV</sequence>